<feature type="domain" description="Bulb-type lectin" evidence="2">
    <location>
        <begin position="388"/>
        <end position="509"/>
    </location>
</feature>
<sequence>MTVVQKLLAFSALATVSYAACISSGSASTINAALQAGGTGAVVQLCPNAVFTISETIQFTAENQELSTQGYPTDNSRAKIIIAVGSNITSAVWGRWTSGVKVLNLQVDGNRPNAGAFGGDALVEMGGGSFGQVVSNNVITNTRSWSCLHYIGSGQDDNPCREGTVSGNTIGPCGTEGTDASGNGLWADGVSFECVNSVVSSNNITGSTDGGIVIFGSPGSQFVDNIITSSATQLGFGAINMVDPSYGGNYSNVLVKGNTIIGQGTGLFNLGIGIGNQVWSNQHPDPYFGPATITNNKFIGNVGFSIVINGWRNGLTVTGNDISGITTPSSSFADAGQCQPQVQTSFNANEELIVYQPSIAGPSDFQSDFTSVPQNATNWLCLKHPLPSAESFATLSVNGQASTVVDLAHFHVQIQGDGNVVGLDTTGGVWTVKWASGPQSSNCGADGSSCVLFFGSDGDLSVHDAVGQVWHSATSGTGKSVVFSNSSPYLQVLNAAGAAVWSIADGVKT</sequence>
<keyword evidence="4" id="KW-1185">Reference proteome</keyword>
<dbReference type="Gene3D" id="2.90.10.10">
    <property type="entry name" value="Bulb-type lectin domain"/>
    <property type="match status" value="1"/>
</dbReference>
<keyword evidence="1" id="KW-0732">Signal</keyword>
<protein>
    <recommendedName>
        <fullName evidence="2">Bulb-type lectin domain-containing protein</fullName>
    </recommendedName>
</protein>
<organism evidence="3 4">
    <name type="scientific">Coniochaeta ligniaria NRRL 30616</name>
    <dbReference type="NCBI Taxonomy" id="1408157"/>
    <lineage>
        <taxon>Eukaryota</taxon>
        <taxon>Fungi</taxon>
        <taxon>Dikarya</taxon>
        <taxon>Ascomycota</taxon>
        <taxon>Pezizomycotina</taxon>
        <taxon>Sordariomycetes</taxon>
        <taxon>Sordariomycetidae</taxon>
        <taxon>Coniochaetales</taxon>
        <taxon>Coniochaetaceae</taxon>
        <taxon>Coniochaeta</taxon>
    </lineage>
</organism>
<dbReference type="InterPro" id="IPR012334">
    <property type="entry name" value="Pectin_lyas_fold"/>
</dbReference>
<evidence type="ECO:0000313" key="4">
    <source>
        <dbReference type="Proteomes" id="UP000182658"/>
    </source>
</evidence>
<dbReference type="STRING" id="1408157.A0A1J7J3J9"/>
<reference evidence="3 4" key="1">
    <citation type="submission" date="2016-10" db="EMBL/GenBank/DDBJ databases">
        <title>Draft genome sequence of Coniochaeta ligniaria NRRL30616, a lignocellulolytic fungus for bioabatement of inhibitors in plant biomass hydrolysates.</title>
        <authorList>
            <consortium name="DOE Joint Genome Institute"/>
            <person name="Jimenez D.J."/>
            <person name="Hector R.E."/>
            <person name="Riley R."/>
            <person name="Sun H."/>
            <person name="Grigoriev I.V."/>
            <person name="Van Elsas J.D."/>
            <person name="Nichols N.N."/>
        </authorList>
    </citation>
    <scope>NUCLEOTIDE SEQUENCE [LARGE SCALE GENOMIC DNA]</scope>
    <source>
        <strain evidence="3 4">NRRL 30616</strain>
    </source>
</reference>
<evidence type="ECO:0000256" key="1">
    <source>
        <dbReference type="SAM" id="SignalP"/>
    </source>
</evidence>
<dbReference type="InterPro" id="IPR001480">
    <property type="entry name" value="Bulb-type_lectin_dom"/>
</dbReference>
<gene>
    <name evidence="3" type="ORF">CONLIGDRAFT_579694</name>
</gene>
<dbReference type="AlphaFoldDB" id="A0A1J7J3J9"/>
<dbReference type="InterPro" id="IPR006626">
    <property type="entry name" value="PbH1"/>
</dbReference>
<dbReference type="Gene3D" id="2.160.20.10">
    <property type="entry name" value="Single-stranded right-handed beta-helix, Pectin lyase-like"/>
    <property type="match status" value="1"/>
</dbReference>
<dbReference type="SUPFAM" id="SSF51110">
    <property type="entry name" value="alpha-D-mannose-specific plant lectins"/>
    <property type="match status" value="1"/>
</dbReference>
<feature type="signal peptide" evidence="1">
    <location>
        <begin position="1"/>
        <end position="19"/>
    </location>
</feature>
<accession>A0A1J7J3J9</accession>
<dbReference type="InterPro" id="IPR036426">
    <property type="entry name" value="Bulb-type_lectin_dom_sf"/>
</dbReference>
<dbReference type="InParanoid" id="A0A1J7J3J9"/>
<proteinExistence type="predicted"/>
<evidence type="ECO:0000259" key="2">
    <source>
        <dbReference type="PROSITE" id="PS50927"/>
    </source>
</evidence>
<dbReference type="Proteomes" id="UP000182658">
    <property type="component" value="Unassembled WGS sequence"/>
</dbReference>
<dbReference type="InterPro" id="IPR011050">
    <property type="entry name" value="Pectin_lyase_fold/virulence"/>
</dbReference>
<evidence type="ECO:0000313" key="3">
    <source>
        <dbReference type="EMBL" id="OIW27865.1"/>
    </source>
</evidence>
<feature type="chain" id="PRO_5012046383" description="Bulb-type lectin domain-containing protein" evidence="1">
    <location>
        <begin position="20"/>
        <end position="509"/>
    </location>
</feature>
<dbReference type="PROSITE" id="PS50927">
    <property type="entry name" value="BULB_LECTIN"/>
    <property type="match status" value="1"/>
</dbReference>
<dbReference type="EMBL" id="KV875099">
    <property type="protein sequence ID" value="OIW27865.1"/>
    <property type="molecule type" value="Genomic_DNA"/>
</dbReference>
<name>A0A1J7J3J9_9PEZI</name>
<dbReference type="SMART" id="SM00710">
    <property type="entry name" value="PbH1"/>
    <property type="match status" value="6"/>
</dbReference>
<dbReference type="SUPFAM" id="SSF51126">
    <property type="entry name" value="Pectin lyase-like"/>
    <property type="match status" value="1"/>
</dbReference>
<dbReference type="OrthoDB" id="2587928at2759"/>